<comment type="caution">
    <text evidence="2">The sequence shown here is derived from an EMBL/GenBank/DDBJ whole genome shotgun (WGS) entry which is preliminary data.</text>
</comment>
<organism evidence="2">
    <name type="scientific">uncultured bacterium</name>
    <name type="common">gcode 4</name>
    <dbReference type="NCBI Taxonomy" id="1234023"/>
    <lineage>
        <taxon>Bacteria</taxon>
        <taxon>environmental samples</taxon>
    </lineage>
</organism>
<evidence type="ECO:0000313" key="2">
    <source>
        <dbReference type="EMBL" id="EKD44314.1"/>
    </source>
</evidence>
<accession>K2A2S5</accession>
<evidence type="ECO:0000259" key="1">
    <source>
        <dbReference type="Pfam" id="PF01841"/>
    </source>
</evidence>
<dbReference type="InterPro" id="IPR038765">
    <property type="entry name" value="Papain-like_cys_pep_sf"/>
</dbReference>
<proteinExistence type="predicted"/>
<dbReference type="EMBL" id="AMFJ01028910">
    <property type="protein sequence ID" value="EKD44314.1"/>
    <property type="molecule type" value="Genomic_DNA"/>
</dbReference>
<dbReference type="SUPFAM" id="SSF54001">
    <property type="entry name" value="Cysteine proteinases"/>
    <property type="match status" value="1"/>
</dbReference>
<dbReference type="AlphaFoldDB" id="K2A2S5"/>
<dbReference type="InterPro" id="IPR002931">
    <property type="entry name" value="Transglutaminase-like"/>
</dbReference>
<feature type="domain" description="Transglutaminase-like" evidence="1">
    <location>
        <begin position="162"/>
        <end position="255"/>
    </location>
</feature>
<sequence>MSKTFNKKIVAWFILTISFLSYFYELGFADAWFTWEQLKTYSQGFIGENEPLVKLNTLTDTFVGYFNKSGEIEGYTFPTSGIAYENQYPEGLKNQYTKLLEGKKLIIPAYHIASAELLNKSELTNDFPELNNQNSMNHLAFVLTNFPYSNWKSSLHNIKSKTTEITNGAITEEEKVKRIYDWITNNIIYDEYSSQYINWKITEATYKANVTTSVYNPFGTFDNKKGVCQGISYLFYFMLEFAGVKGSGIETGYLLTKYLSHQWNRVGDYYFDVTADLSAKNRYLHYKLPKEIMNLDREQGISSQVYLTKKGSDFSTQLISNTLNYVKSTSNYNYRNTYYYQWASSLKGSFSLKNFEFAYWKVLDINEYGQFTDYAGNQNRFSSLRTFAMKDDIMMENALVSWLLTSKTVSLATYNGRSVMIDLITSVSESPLNKPVYEPIFENLKSNSILYSKPEIPLFDTATSSLIVAPIPVTPIDNIQVVPATNITKAVPNNPPPVINTPNVTVVKNSDTQNLKVKTVWDGLIRKLEILSKWNIKKEKAYYGKVFAFLDVKIKEWKTLYPELKKYLVLAYNKKF</sequence>
<protein>
    <recommendedName>
        <fullName evidence="1">Transglutaminase-like domain-containing protein</fullName>
    </recommendedName>
</protein>
<dbReference type="Gene3D" id="3.10.620.30">
    <property type="match status" value="1"/>
</dbReference>
<gene>
    <name evidence="2" type="ORF">ACD_71C00179G0009</name>
</gene>
<name>K2A2S5_9BACT</name>
<reference evidence="2" key="1">
    <citation type="journal article" date="2012" name="Science">
        <title>Fermentation, hydrogen, and sulfur metabolism in multiple uncultivated bacterial phyla.</title>
        <authorList>
            <person name="Wrighton K.C."/>
            <person name="Thomas B.C."/>
            <person name="Sharon I."/>
            <person name="Miller C.S."/>
            <person name="Castelle C.J."/>
            <person name="VerBerkmoes N.C."/>
            <person name="Wilkins M.J."/>
            <person name="Hettich R.L."/>
            <person name="Lipton M.S."/>
            <person name="Williams K.H."/>
            <person name="Long P.E."/>
            <person name="Banfield J.F."/>
        </authorList>
    </citation>
    <scope>NUCLEOTIDE SEQUENCE [LARGE SCALE GENOMIC DNA]</scope>
</reference>
<dbReference type="Pfam" id="PF01841">
    <property type="entry name" value="Transglut_core"/>
    <property type="match status" value="1"/>
</dbReference>